<dbReference type="GO" id="GO:0005737">
    <property type="term" value="C:cytoplasm"/>
    <property type="evidence" value="ECO:0007669"/>
    <property type="project" value="TreeGrafter"/>
</dbReference>
<keyword evidence="5" id="KW-0378">Hydrolase</keyword>
<evidence type="ECO:0000256" key="1">
    <source>
        <dbReference type="ARBA" id="ARBA00001946"/>
    </source>
</evidence>
<dbReference type="AlphaFoldDB" id="A0A7M3T5K3"/>
<evidence type="ECO:0000256" key="4">
    <source>
        <dbReference type="ARBA" id="ARBA00022759"/>
    </source>
</evidence>
<evidence type="ECO:0000313" key="9">
    <source>
        <dbReference type="EMBL" id="QIE57284.1"/>
    </source>
</evidence>
<evidence type="ECO:0000256" key="6">
    <source>
        <dbReference type="ARBA" id="ARBA00022842"/>
    </source>
</evidence>
<keyword evidence="10" id="KW-1185">Reference proteome</keyword>
<dbReference type="Pfam" id="PF10150">
    <property type="entry name" value="RNase_E_G"/>
    <property type="match status" value="2"/>
</dbReference>
<dbReference type="GO" id="GO:0016787">
    <property type="term" value="F:hydrolase activity"/>
    <property type="evidence" value="ECO:0007669"/>
    <property type="project" value="UniProtKB-KW"/>
</dbReference>
<evidence type="ECO:0000256" key="2">
    <source>
        <dbReference type="ARBA" id="ARBA00022722"/>
    </source>
</evidence>
<dbReference type="PANTHER" id="PTHR30001:SF1">
    <property type="entry name" value="RIBONUCLEASE E_G-LIKE PROTEIN, CHLOROPLASTIC"/>
    <property type="match status" value="1"/>
</dbReference>
<dbReference type="PANTHER" id="PTHR30001">
    <property type="entry name" value="RIBONUCLEASE"/>
    <property type="match status" value="1"/>
</dbReference>
<evidence type="ECO:0000313" key="10">
    <source>
        <dbReference type="Proteomes" id="UP000503336"/>
    </source>
</evidence>
<keyword evidence="4" id="KW-0255">Endonuclease</keyword>
<keyword evidence="6" id="KW-0460">Magnesium</keyword>
<evidence type="ECO:0000256" key="7">
    <source>
        <dbReference type="ARBA" id="ARBA00022884"/>
    </source>
</evidence>
<reference evidence="9 10" key="1">
    <citation type="submission" date="2020-02" db="EMBL/GenBank/DDBJ databases">
        <title>complete genome sequence of Rhodobacteraceae bacterium.</title>
        <authorList>
            <person name="Park J."/>
            <person name="Kim Y.-S."/>
            <person name="Kim K.-H."/>
        </authorList>
    </citation>
    <scope>NUCLEOTIDE SEQUENCE [LARGE SCALE GENOMIC DNA]</scope>
    <source>
        <strain evidence="9 10">RR4-56</strain>
    </source>
</reference>
<dbReference type="KEGG" id="hdh:G5B40_18665"/>
<dbReference type="GO" id="GO:0006364">
    <property type="term" value="P:rRNA processing"/>
    <property type="evidence" value="ECO:0007669"/>
    <property type="project" value="TreeGrafter"/>
</dbReference>
<dbReference type="EMBL" id="CP049056">
    <property type="protein sequence ID" value="QIE57284.1"/>
    <property type="molecule type" value="Genomic_DNA"/>
</dbReference>
<organism evidence="9 10">
    <name type="scientific">Pikeienuella piscinae</name>
    <dbReference type="NCBI Taxonomy" id="2748098"/>
    <lineage>
        <taxon>Bacteria</taxon>
        <taxon>Pseudomonadati</taxon>
        <taxon>Pseudomonadota</taxon>
        <taxon>Alphaproteobacteria</taxon>
        <taxon>Rhodobacterales</taxon>
        <taxon>Paracoccaceae</taxon>
        <taxon>Pikeienuella</taxon>
    </lineage>
</organism>
<dbReference type="GO" id="GO:0004519">
    <property type="term" value="F:endonuclease activity"/>
    <property type="evidence" value="ECO:0007669"/>
    <property type="project" value="UniProtKB-KW"/>
</dbReference>
<dbReference type="RefSeq" id="WP_165101913.1">
    <property type="nucleotide sequence ID" value="NZ_CP049056.1"/>
</dbReference>
<evidence type="ECO:0000256" key="5">
    <source>
        <dbReference type="ARBA" id="ARBA00022801"/>
    </source>
</evidence>
<keyword evidence="3" id="KW-0479">Metal-binding</keyword>
<keyword evidence="2" id="KW-0540">Nuclease</keyword>
<dbReference type="InterPro" id="IPR004659">
    <property type="entry name" value="RNase_E/G"/>
</dbReference>
<proteinExistence type="predicted"/>
<sequence length="342" mass="35973">MKGRLIALHSGPPGMAALVVDGRLEDLLVDAPEDGAPRIEEIHRVRVRRVMAKQGAALVKLAGGGDGYLREAPEVAEGDLVLAEVTGFAEDGKAAPMTGRRLHRGRLAILTPLSPGVNVARGVKDRAERERLAGIGADALGDSGTGLILRSAASGADAEAITEEAARLLAREAELAAGGPPGRLLSAPDVAALGLREWDAENVIGEPDAFDRLGLWEEIERIRGARAPLERGAWMAVEPTAALIAIDVNTGADTAPDAAARANLAAAADLPRQLRLRGLGGQVVVDFAPMRKADRKAVEVVLTRALAADPVRTTLAGWTPLGHLELIRKRERRPVAPLLKDV</sequence>
<dbReference type="Proteomes" id="UP000503336">
    <property type="component" value="Chromosome"/>
</dbReference>
<name>A0A7M3T5K3_9RHOB</name>
<dbReference type="GO" id="GO:0046872">
    <property type="term" value="F:metal ion binding"/>
    <property type="evidence" value="ECO:0007669"/>
    <property type="project" value="UniProtKB-KW"/>
</dbReference>
<gene>
    <name evidence="9" type="ORF">G5B40_18665</name>
</gene>
<dbReference type="GO" id="GO:0003723">
    <property type="term" value="F:RNA binding"/>
    <property type="evidence" value="ECO:0007669"/>
    <property type="project" value="UniProtKB-KW"/>
</dbReference>
<dbReference type="InterPro" id="IPR019307">
    <property type="entry name" value="RNA-bd_AU-1/RNase_E/G"/>
</dbReference>
<evidence type="ECO:0000256" key="3">
    <source>
        <dbReference type="ARBA" id="ARBA00022723"/>
    </source>
</evidence>
<evidence type="ECO:0000259" key="8">
    <source>
        <dbReference type="Pfam" id="PF10150"/>
    </source>
</evidence>
<feature type="domain" description="RNA-binding protein AU-1/Ribonuclease E/G" evidence="8">
    <location>
        <begin position="206"/>
        <end position="330"/>
    </location>
</feature>
<feature type="domain" description="RNA-binding protein AU-1/Ribonuclease E/G" evidence="8">
    <location>
        <begin position="105"/>
        <end position="175"/>
    </location>
</feature>
<protein>
    <submittedName>
        <fullName evidence="9">Ribonuclease G</fullName>
    </submittedName>
</protein>
<keyword evidence="7" id="KW-0694">RNA-binding</keyword>
<dbReference type="GO" id="GO:0004540">
    <property type="term" value="F:RNA nuclease activity"/>
    <property type="evidence" value="ECO:0007669"/>
    <property type="project" value="InterPro"/>
</dbReference>
<accession>A0A7M3T5K3</accession>
<comment type="cofactor">
    <cofactor evidence="1">
        <name>Mg(2+)</name>
        <dbReference type="ChEBI" id="CHEBI:18420"/>
    </cofactor>
</comment>